<dbReference type="AlphaFoldDB" id="W6U154"/>
<proteinExistence type="predicted"/>
<dbReference type="CTD" id="36346649"/>
<gene>
    <name evidence="1" type="ORF">EGR_10934</name>
</gene>
<dbReference type="GeneID" id="36346649"/>
<dbReference type="RefSeq" id="XP_024345402.1">
    <property type="nucleotide sequence ID" value="XM_024500183.1"/>
</dbReference>
<dbReference type="KEGG" id="egl:EGR_10934"/>
<organism evidence="1 2">
    <name type="scientific">Echinococcus granulosus</name>
    <name type="common">Hydatid tapeworm</name>
    <dbReference type="NCBI Taxonomy" id="6210"/>
    <lineage>
        <taxon>Eukaryota</taxon>
        <taxon>Metazoa</taxon>
        <taxon>Spiralia</taxon>
        <taxon>Lophotrochozoa</taxon>
        <taxon>Platyhelminthes</taxon>
        <taxon>Cestoda</taxon>
        <taxon>Eucestoda</taxon>
        <taxon>Cyclophyllidea</taxon>
        <taxon>Taeniidae</taxon>
        <taxon>Echinococcus</taxon>
        <taxon>Echinococcus granulosus group</taxon>
    </lineage>
</organism>
<name>W6U154_ECHGR</name>
<evidence type="ECO:0000313" key="2">
    <source>
        <dbReference type="Proteomes" id="UP000019149"/>
    </source>
</evidence>
<comment type="caution">
    <text evidence="1">The sequence shown here is derived from an EMBL/GenBank/DDBJ whole genome shotgun (WGS) entry which is preliminary data.</text>
</comment>
<accession>W6U154</accession>
<reference evidence="1 2" key="1">
    <citation type="journal article" date="2013" name="Nat. Genet.">
        <title>The genome of the hydatid tapeworm Echinococcus granulosus.</title>
        <authorList>
            <person name="Zheng H."/>
            <person name="Zhang W."/>
            <person name="Zhang L."/>
            <person name="Zhang Z."/>
            <person name="Li J."/>
            <person name="Lu G."/>
            <person name="Zhu Y."/>
            <person name="Wang Y."/>
            <person name="Huang Y."/>
            <person name="Liu J."/>
            <person name="Kang H."/>
            <person name="Chen J."/>
            <person name="Wang L."/>
            <person name="Chen A."/>
            <person name="Yu S."/>
            <person name="Gao Z."/>
            <person name="Jin L."/>
            <person name="Gu W."/>
            <person name="Wang Z."/>
            <person name="Zhao L."/>
            <person name="Shi B."/>
            <person name="Wen H."/>
            <person name="Lin R."/>
            <person name="Jones M.K."/>
            <person name="Brejova B."/>
            <person name="Vinar T."/>
            <person name="Zhao G."/>
            <person name="McManus D.P."/>
            <person name="Chen Z."/>
            <person name="Zhou Y."/>
            <person name="Wang S."/>
        </authorList>
    </citation>
    <scope>NUCLEOTIDE SEQUENCE [LARGE SCALE GENOMIC DNA]</scope>
</reference>
<dbReference type="EMBL" id="APAU02000306">
    <property type="protein sequence ID" value="EUB54206.1"/>
    <property type="molecule type" value="Genomic_DNA"/>
</dbReference>
<keyword evidence="2" id="KW-1185">Reference proteome</keyword>
<evidence type="ECO:0000313" key="1">
    <source>
        <dbReference type="EMBL" id="EUB54206.1"/>
    </source>
</evidence>
<sequence>MFNTYSFLLLNDPLKQPNKIQSDSEVAQNPVCFMKKKKNASNHILSMEKRALQALCQPQWKNNHHKSDDLFFPDDTNTCTTDPTKANMSKMRNILRPFSFKLSQAIFNMTWCSPPLLEKAIIPSPLSLVTTHCICFSQHPHGAIVQKTVICLH</sequence>
<protein>
    <submittedName>
        <fullName evidence="1">Uncharacterized protein</fullName>
    </submittedName>
</protein>
<dbReference type="Proteomes" id="UP000019149">
    <property type="component" value="Unassembled WGS sequence"/>
</dbReference>